<dbReference type="SUPFAM" id="SSF53163">
    <property type="entry name" value="HybD-like"/>
    <property type="match status" value="1"/>
</dbReference>
<evidence type="ECO:0000256" key="4">
    <source>
        <dbReference type="ARBA" id="ARBA00022801"/>
    </source>
</evidence>
<dbReference type="InterPro" id="IPR004420">
    <property type="entry name" value="Pept_A31_hyd_mat_HycI"/>
</dbReference>
<dbReference type="GO" id="GO:0008047">
    <property type="term" value="F:enzyme activator activity"/>
    <property type="evidence" value="ECO:0007669"/>
    <property type="project" value="InterPro"/>
</dbReference>
<evidence type="ECO:0000256" key="3">
    <source>
        <dbReference type="ARBA" id="ARBA00022750"/>
    </source>
</evidence>
<keyword evidence="6" id="KW-1185">Reference proteome</keyword>
<comment type="similarity">
    <text evidence="1">Belongs to the peptidase A31 family.</text>
</comment>
<dbReference type="EMBL" id="MZGU01000003">
    <property type="protein sequence ID" value="PWB86581.1"/>
    <property type="molecule type" value="Genomic_DNA"/>
</dbReference>
<dbReference type="Gene3D" id="3.40.50.1450">
    <property type="entry name" value="HybD-like"/>
    <property type="match status" value="1"/>
</dbReference>
<dbReference type="NCBIfam" id="TIGR00072">
    <property type="entry name" value="hydrog_prot"/>
    <property type="match status" value="1"/>
</dbReference>
<dbReference type="PRINTS" id="PR00446">
    <property type="entry name" value="HYDRGNUPTAKE"/>
</dbReference>
<sequence length="161" mass="18180">MIFISIKNDLSEFLQDYEKLLILGVGNELKCDDGVGPFIIKKLEKELSEDNIVLINGETVPENFTGKIKKDNPSHIIILDACLMDEEPGTVKVVSSENFVNIGISTHSMSLSYFVKYLTREHDFKIIFIGIEPESMDYNENLTEVVEKNALELIKIIKGIV</sequence>
<gene>
    <name evidence="5" type="primary">hycI</name>
    <name evidence="5" type="ORF">MBBWO_02920</name>
</gene>
<dbReference type="PANTHER" id="PTHR30302">
    <property type="entry name" value="HYDROGENASE 1 MATURATION PROTEASE"/>
    <property type="match status" value="1"/>
</dbReference>
<dbReference type="PANTHER" id="PTHR30302:SF1">
    <property type="entry name" value="HYDROGENASE 2 MATURATION PROTEASE"/>
    <property type="match status" value="1"/>
</dbReference>
<proteinExistence type="inferred from homology"/>
<dbReference type="InterPro" id="IPR023430">
    <property type="entry name" value="Pept_HybD-like_dom_sf"/>
</dbReference>
<keyword evidence="3" id="KW-0064">Aspartyl protease</keyword>
<evidence type="ECO:0000256" key="2">
    <source>
        <dbReference type="ARBA" id="ARBA00022670"/>
    </source>
</evidence>
<comment type="caution">
    <text evidence="5">The sequence shown here is derived from an EMBL/GenBank/DDBJ whole genome shotgun (WGS) entry which is preliminary data.</text>
</comment>
<dbReference type="NCBIfam" id="TIGR00142">
    <property type="entry name" value="hycI"/>
    <property type="match status" value="1"/>
</dbReference>
<dbReference type="GO" id="GO:0016485">
    <property type="term" value="P:protein processing"/>
    <property type="evidence" value="ECO:0007669"/>
    <property type="project" value="TreeGrafter"/>
</dbReference>
<dbReference type="AlphaFoldDB" id="A0A2U1S8F0"/>
<dbReference type="InterPro" id="IPR000671">
    <property type="entry name" value="Peptidase_A31"/>
</dbReference>
<evidence type="ECO:0000256" key="1">
    <source>
        <dbReference type="ARBA" id="ARBA00006814"/>
    </source>
</evidence>
<protein>
    <submittedName>
        <fullName evidence="5">Hydrogenase 3 maturation protease</fullName>
        <ecNumber evidence="5">3.4.23.51</ecNumber>
    </submittedName>
</protein>
<dbReference type="RefSeq" id="WP_243408449.1">
    <property type="nucleotide sequence ID" value="NZ_CASEFK010000007.1"/>
</dbReference>
<reference evidence="5 6" key="1">
    <citation type="submission" date="2017-03" db="EMBL/GenBank/DDBJ databases">
        <title>Genome sequence of Methanobrevibacter wosei.</title>
        <authorList>
            <person name="Poehlein A."/>
            <person name="Seedorf H."/>
            <person name="Daniel R."/>
        </authorList>
    </citation>
    <scope>NUCLEOTIDE SEQUENCE [LARGE SCALE GENOMIC DNA]</scope>
    <source>
        <strain evidence="5 6">DSM 11979</strain>
    </source>
</reference>
<evidence type="ECO:0000313" key="5">
    <source>
        <dbReference type="EMBL" id="PWB86581.1"/>
    </source>
</evidence>
<dbReference type="EC" id="3.4.23.51" evidence="5"/>
<keyword evidence="2 5" id="KW-0645">Protease</keyword>
<dbReference type="GO" id="GO:0004190">
    <property type="term" value="F:aspartic-type endopeptidase activity"/>
    <property type="evidence" value="ECO:0007669"/>
    <property type="project" value="UniProtKB-KW"/>
</dbReference>
<dbReference type="Pfam" id="PF01750">
    <property type="entry name" value="HycI"/>
    <property type="match status" value="1"/>
</dbReference>
<evidence type="ECO:0000313" key="6">
    <source>
        <dbReference type="Proteomes" id="UP000245577"/>
    </source>
</evidence>
<accession>A0A2U1S8F0</accession>
<dbReference type="CDD" id="cd06067">
    <property type="entry name" value="H2MP_MemB-H2evol"/>
    <property type="match status" value="1"/>
</dbReference>
<keyword evidence="4 5" id="KW-0378">Hydrolase</keyword>
<name>A0A2U1S8F0_9EURY</name>
<dbReference type="Proteomes" id="UP000245577">
    <property type="component" value="Unassembled WGS sequence"/>
</dbReference>
<organism evidence="5 6">
    <name type="scientific">Methanobrevibacter woesei</name>
    <dbReference type="NCBI Taxonomy" id="190976"/>
    <lineage>
        <taxon>Archaea</taxon>
        <taxon>Methanobacteriati</taxon>
        <taxon>Methanobacteriota</taxon>
        <taxon>Methanomada group</taxon>
        <taxon>Methanobacteria</taxon>
        <taxon>Methanobacteriales</taxon>
        <taxon>Methanobacteriaceae</taxon>
        <taxon>Methanobrevibacter</taxon>
    </lineage>
</organism>